<sequence length="267" mass="30519">MQSIETMRAKVGMCIMFMLTLWLTPLLSETQVDNGPFIDSECIACHTERNPKLIEQWHSGRHAITHDVGCISCHGDQHDDSNIKARSDHTCKGCHEGAVSHSYTTSKHGVINHLEETEHGWRQPLQRGNYRSPGCSYCHFHDASHQDTMAQERGPEMRQWICSGCHSPRYVREQLANGERQLEIADLKVSEGERLVTTAAEDQSNTQRALRQNLIRHRKNVLYGVGHQSPDYQWWHGQPALDGDLIRIRDSLLQTYQQQLLSNSSKE</sequence>
<evidence type="ECO:0000313" key="3">
    <source>
        <dbReference type="Proteomes" id="UP000094769"/>
    </source>
</evidence>
<comment type="caution">
    <text evidence="2">The sequence shown here is derived from an EMBL/GenBank/DDBJ whole genome shotgun (WGS) entry which is preliminary data.</text>
</comment>
<protein>
    <recommendedName>
        <fullName evidence="1">Cytochrome c-552/4 domain-containing protein</fullName>
    </recommendedName>
</protein>
<dbReference type="RefSeq" id="WP_069120556.1">
    <property type="nucleotide sequence ID" value="NZ_MARB01000001.1"/>
</dbReference>
<dbReference type="SUPFAM" id="SSF48695">
    <property type="entry name" value="Multiheme cytochromes"/>
    <property type="match status" value="1"/>
</dbReference>
<dbReference type="Proteomes" id="UP000094769">
    <property type="component" value="Unassembled WGS sequence"/>
</dbReference>
<evidence type="ECO:0000259" key="1">
    <source>
        <dbReference type="Pfam" id="PF13435"/>
    </source>
</evidence>
<organism evidence="2 3">
    <name type="scientific">Candidatus Thiodiazotropha endolucinida</name>
    <dbReference type="NCBI Taxonomy" id="1655433"/>
    <lineage>
        <taxon>Bacteria</taxon>
        <taxon>Pseudomonadati</taxon>
        <taxon>Pseudomonadota</taxon>
        <taxon>Gammaproteobacteria</taxon>
        <taxon>Chromatiales</taxon>
        <taxon>Sedimenticolaceae</taxon>
        <taxon>Candidatus Thiodiazotropha</taxon>
    </lineage>
</organism>
<feature type="domain" description="Cytochrome c-552/4" evidence="1">
    <location>
        <begin position="38"/>
        <end position="75"/>
    </location>
</feature>
<keyword evidence="3" id="KW-1185">Reference proteome</keyword>
<dbReference type="OrthoDB" id="9814800at2"/>
<dbReference type="Pfam" id="PF13435">
    <property type="entry name" value="Cytochrome_C554"/>
    <property type="match status" value="1"/>
</dbReference>
<dbReference type="AlphaFoldDB" id="A0A7Z0VQA4"/>
<reference evidence="2 3" key="1">
    <citation type="submission" date="2016-06" db="EMBL/GenBank/DDBJ databases">
        <title>Genome sequence of endosymbiont of Candidatus Endolucinida thiodiazotropha.</title>
        <authorList>
            <person name="Poehlein A."/>
            <person name="Koenig S."/>
            <person name="Heiden S.E."/>
            <person name="Thuermer A."/>
            <person name="Voget S."/>
            <person name="Daniel R."/>
            <person name="Markert S."/>
            <person name="Gros O."/>
            <person name="Schweder T."/>
        </authorList>
    </citation>
    <scope>NUCLEOTIDE SEQUENCE [LARGE SCALE GENOMIC DNA]</scope>
    <source>
        <strain evidence="2 3">COS</strain>
    </source>
</reference>
<dbReference type="EMBL" id="MARB01000001">
    <property type="protein sequence ID" value="ODJ89618.1"/>
    <property type="molecule type" value="Genomic_DNA"/>
</dbReference>
<dbReference type="InterPro" id="IPR036280">
    <property type="entry name" value="Multihaem_cyt_sf"/>
</dbReference>
<dbReference type="InterPro" id="IPR023155">
    <property type="entry name" value="Cyt_c-552/4"/>
</dbReference>
<name>A0A7Z0VQA4_9GAMM</name>
<gene>
    <name evidence="2" type="ORF">CODIS_01780</name>
</gene>
<dbReference type="Gene3D" id="1.20.850.10">
    <property type="entry name" value="Hydroxylamine Oxidoreductase, Chain A, domain 2"/>
    <property type="match status" value="1"/>
</dbReference>
<evidence type="ECO:0000313" key="2">
    <source>
        <dbReference type="EMBL" id="ODJ89618.1"/>
    </source>
</evidence>
<proteinExistence type="predicted"/>
<accession>A0A7Z0VQA4</accession>